<dbReference type="InterPro" id="IPR022790">
    <property type="entry name" value="GH26_dom"/>
</dbReference>
<feature type="non-terminal residue" evidence="6">
    <location>
        <position position="81"/>
    </location>
</feature>
<comment type="similarity">
    <text evidence="1 4">Belongs to the glycosyl hydrolase 26 family.</text>
</comment>
<keyword evidence="7" id="KW-1185">Reference proteome</keyword>
<evidence type="ECO:0000313" key="6">
    <source>
        <dbReference type="EMBL" id="RKO86408.1"/>
    </source>
</evidence>
<dbReference type="Proteomes" id="UP000269721">
    <property type="component" value="Unassembled WGS sequence"/>
</dbReference>
<comment type="caution">
    <text evidence="4">Lacks conserved residue(s) required for the propagation of feature annotation.</text>
</comment>
<evidence type="ECO:0000256" key="1">
    <source>
        <dbReference type="ARBA" id="ARBA00007754"/>
    </source>
</evidence>
<dbReference type="OrthoDB" id="428177at2759"/>
<dbReference type="InterPro" id="IPR000805">
    <property type="entry name" value="Glyco_hydro_26"/>
</dbReference>
<dbReference type="Gene3D" id="3.20.20.80">
    <property type="entry name" value="Glycosidases"/>
    <property type="match status" value="1"/>
</dbReference>
<name>A0A4P9W664_9FUNG</name>
<protein>
    <recommendedName>
        <fullName evidence="5">GH26 domain-containing protein</fullName>
    </recommendedName>
</protein>
<evidence type="ECO:0000256" key="2">
    <source>
        <dbReference type="ARBA" id="ARBA00022801"/>
    </source>
</evidence>
<organism evidence="6 7">
    <name type="scientific">Blyttiomyces helicus</name>
    <dbReference type="NCBI Taxonomy" id="388810"/>
    <lineage>
        <taxon>Eukaryota</taxon>
        <taxon>Fungi</taxon>
        <taxon>Fungi incertae sedis</taxon>
        <taxon>Chytridiomycota</taxon>
        <taxon>Chytridiomycota incertae sedis</taxon>
        <taxon>Chytridiomycetes</taxon>
        <taxon>Chytridiomycetes incertae sedis</taxon>
        <taxon>Blyttiomyces</taxon>
    </lineage>
</organism>
<dbReference type="GO" id="GO:0016985">
    <property type="term" value="F:mannan endo-1,4-beta-mannosidase activity"/>
    <property type="evidence" value="ECO:0007669"/>
    <property type="project" value="InterPro"/>
</dbReference>
<keyword evidence="2" id="KW-0378">Hydrolase</keyword>
<dbReference type="EMBL" id="KZ998224">
    <property type="protein sequence ID" value="RKO86408.1"/>
    <property type="molecule type" value="Genomic_DNA"/>
</dbReference>
<dbReference type="SUPFAM" id="SSF51445">
    <property type="entry name" value="(Trans)glycosidases"/>
    <property type="match status" value="1"/>
</dbReference>
<dbReference type="InterPro" id="IPR017853">
    <property type="entry name" value="GH"/>
</dbReference>
<gene>
    <name evidence="6" type="ORF">BDK51DRAFT_12641</name>
</gene>
<dbReference type="AlphaFoldDB" id="A0A4P9W664"/>
<feature type="non-terminal residue" evidence="6">
    <location>
        <position position="1"/>
    </location>
</feature>
<dbReference type="PANTHER" id="PTHR40079:SF4">
    <property type="entry name" value="GH26 DOMAIN-CONTAINING PROTEIN-RELATED"/>
    <property type="match status" value="1"/>
</dbReference>
<dbReference type="PANTHER" id="PTHR40079">
    <property type="entry name" value="MANNAN ENDO-1,4-BETA-MANNOSIDASE E-RELATED"/>
    <property type="match status" value="1"/>
</dbReference>
<keyword evidence="3" id="KW-0326">Glycosidase</keyword>
<accession>A0A4P9W664</accession>
<reference evidence="7" key="1">
    <citation type="journal article" date="2018" name="Nat. Microbiol.">
        <title>Leveraging single-cell genomics to expand the fungal tree of life.</title>
        <authorList>
            <person name="Ahrendt S.R."/>
            <person name="Quandt C.A."/>
            <person name="Ciobanu D."/>
            <person name="Clum A."/>
            <person name="Salamov A."/>
            <person name="Andreopoulos B."/>
            <person name="Cheng J.F."/>
            <person name="Woyke T."/>
            <person name="Pelin A."/>
            <person name="Henrissat B."/>
            <person name="Reynolds N.K."/>
            <person name="Benny G.L."/>
            <person name="Smith M.E."/>
            <person name="James T.Y."/>
            <person name="Grigoriev I.V."/>
        </authorList>
    </citation>
    <scope>NUCLEOTIDE SEQUENCE [LARGE SCALE GENOMIC DNA]</scope>
</reference>
<evidence type="ECO:0000259" key="5">
    <source>
        <dbReference type="PROSITE" id="PS51764"/>
    </source>
</evidence>
<evidence type="ECO:0000313" key="7">
    <source>
        <dbReference type="Proteomes" id="UP000269721"/>
    </source>
</evidence>
<evidence type="ECO:0000256" key="4">
    <source>
        <dbReference type="PROSITE-ProRule" id="PRU01100"/>
    </source>
</evidence>
<dbReference type="PROSITE" id="PS51764">
    <property type="entry name" value="GH26"/>
    <property type="match status" value="1"/>
</dbReference>
<feature type="domain" description="GH26" evidence="5">
    <location>
        <begin position="1"/>
        <end position="81"/>
    </location>
</feature>
<dbReference type="GO" id="GO:0006080">
    <property type="term" value="P:substituted mannan metabolic process"/>
    <property type="evidence" value="ECO:0007669"/>
    <property type="project" value="InterPro"/>
</dbReference>
<proteinExistence type="inferred from homology"/>
<sequence length="81" mass="8986">RPTYYRQTWIRIYNALRAGGLNTAMVFSPSAGFTSIQNPPAPGTPDFLLFDTNSDGVLDESDDPYAPYYAGDQYVDWVGLS</sequence>
<evidence type="ECO:0000256" key="3">
    <source>
        <dbReference type="ARBA" id="ARBA00023295"/>
    </source>
</evidence>